<evidence type="ECO:0000313" key="5">
    <source>
        <dbReference type="EMBL" id="KUK97300.1"/>
    </source>
</evidence>
<sequence length="299" mass="31690">MYDVIIIGAGPAGLTAGMYCARGGKKTLILGSVYGSQQSMGGLYENYPGFPEGIQGIELSERMLAQAEKYGAKVHEEMATKVVSLNGVFRVKTDSWEYESRALILATGASHRKLSVPGEEEYATRGVSYCAYCDGALFRNKTAAVIGYGNGAARAVLYLAGLCEKVHLLNVREELSAEAIYLDRINALTNLSTSFGVEPISILGDGFVTGVEFRARGKVRTLKVDGVFVEMGVAPNVSLAVDLGIELTKGGFVKVNRLTQETNISGVFAAGDVTGGRMQVTTAVGAGTSAAISAMRYIQ</sequence>
<dbReference type="PRINTS" id="PR00469">
    <property type="entry name" value="PNDRDTASEII"/>
</dbReference>
<comment type="caution">
    <text evidence="4">The sequence shown here is derived from an EMBL/GenBank/DDBJ whole genome shotgun (WGS) entry which is preliminary data.</text>
</comment>
<organism evidence="4 7">
    <name type="scientific">Methanothrix harundinacea</name>
    <dbReference type="NCBI Taxonomy" id="301375"/>
    <lineage>
        <taxon>Archaea</taxon>
        <taxon>Methanobacteriati</taxon>
        <taxon>Methanobacteriota</taxon>
        <taxon>Stenosarchaea group</taxon>
        <taxon>Methanomicrobia</taxon>
        <taxon>Methanotrichales</taxon>
        <taxon>Methanotrichaceae</taxon>
        <taxon>Methanothrix</taxon>
    </lineage>
</organism>
<keyword evidence="2" id="KW-0560">Oxidoreductase</keyword>
<evidence type="ECO:0000313" key="6">
    <source>
        <dbReference type="Proteomes" id="UP000053961"/>
    </source>
</evidence>
<dbReference type="Gene3D" id="3.50.50.60">
    <property type="entry name" value="FAD/NAD(P)-binding domain"/>
    <property type="match status" value="2"/>
</dbReference>
<dbReference type="GO" id="GO:0016491">
    <property type="term" value="F:oxidoreductase activity"/>
    <property type="evidence" value="ECO:0007669"/>
    <property type="project" value="UniProtKB-KW"/>
</dbReference>
<dbReference type="AlphaFoldDB" id="A0A101FTE6"/>
<evidence type="ECO:0000313" key="7">
    <source>
        <dbReference type="Proteomes" id="UP000057043"/>
    </source>
</evidence>
<dbReference type="Proteomes" id="UP000053961">
    <property type="component" value="Unassembled WGS sequence"/>
</dbReference>
<proteinExistence type="predicted"/>
<accession>A0A101FTE6</accession>
<dbReference type="Proteomes" id="UP000057043">
    <property type="component" value="Unassembled WGS sequence"/>
</dbReference>
<evidence type="ECO:0000259" key="3">
    <source>
        <dbReference type="Pfam" id="PF07992"/>
    </source>
</evidence>
<reference evidence="6 7" key="2">
    <citation type="journal article" date="2015" name="MBio">
        <title>Genome-Resolved Metagenomic Analysis Reveals Roles for Candidate Phyla and Other Microbial Community Members in Biogeochemical Transformations in Oil Reservoirs.</title>
        <authorList>
            <person name="Hu P."/>
            <person name="Tom L."/>
            <person name="Singh A."/>
            <person name="Thomas B.C."/>
            <person name="Baker B.J."/>
            <person name="Piceno Y.M."/>
            <person name="Andersen G.L."/>
            <person name="Banfield J.F."/>
        </authorList>
    </citation>
    <scope>NUCLEOTIDE SEQUENCE [LARGE SCALE GENOMIC DNA]</scope>
    <source>
        <strain evidence="4">57_489</strain>
    </source>
</reference>
<dbReference type="PANTHER" id="PTHR48105">
    <property type="entry name" value="THIOREDOXIN REDUCTASE 1-RELATED-RELATED"/>
    <property type="match status" value="1"/>
</dbReference>
<dbReference type="EMBL" id="LGFT01000033">
    <property type="protein sequence ID" value="KUK44148.1"/>
    <property type="molecule type" value="Genomic_DNA"/>
</dbReference>
<evidence type="ECO:0000256" key="2">
    <source>
        <dbReference type="ARBA" id="ARBA00023002"/>
    </source>
</evidence>
<dbReference type="PRINTS" id="PR00368">
    <property type="entry name" value="FADPNR"/>
</dbReference>
<dbReference type="SUPFAM" id="SSF51905">
    <property type="entry name" value="FAD/NAD(P)-binding domain"/>
    <property type="match status" value="1"/>
</dbReference>
<dbReference type="InterPro" id="IPR023753">
    <property type="entry name" value="FAD/NAD-binding_dom"/>
</dbReference>
<feature type="domain" description="FAD/NAD(P)-binding" evidence="3">
    <location>
        <begin position="2"/>
        <end position="287"/>
    </location>
</feature>
<gene>
    <name evidence="4" type="ORF">XD72_1472</name>
    <name evidence="5" type="ORF">XE07_0455</name>
</gene>
<name>A0A101FTE6_9EURY</name>
<dbReference type="InterPro" id="IPR050097">
    <property type="entry name" value="Ferredoxin-NADP_redctase_2"/>
</dbReference>
<dbReference type="PATRIC" id="fig|301375.6.peg.373"/>
<evidence type="ECO:0000313" key="4">
    <source>
        <dbReference type="EMBL" id="KUK44148.1"/>
    </source>
</evidence>
<dbReference type="EMBL" id="LGHB01000003">
    <property type="protein sequence ID" value="KUK97300.1"/>
    <property type="molecule type" value="Genomic_DNA"/>
</dbReference>
<evidence type="ECO:0000256" key="1">
    <source>
        <dbReference type="ARBA" id="ARBA00022630"/>
    </source>
</evidence>
<dbReference type="Pfam" id="PF07992">
    <property type="entry name" value="Pyr_redox_2"/>
    <property type="match status" value="1"/>
</dbReference>
<dbReference type="InterPro" id="IPR036188">
    <property type="entry name" value="FAD/NAD-bd_sf"/>
</dbReference>
<reference evidence="5" key="1">
    <citation type="journal article" date="2015" name="MBio">
        <title>Genome-resolved metagenomic analysis reveals roles for candidate phyla and other microbial community members in biogeochemical transformations in oil reservoirs.</title>
        <authorList>
            <person name="Hu P."/>
            <person name="Tom L."/>
            <person name="Singh A."/>
            <person name="Thomas B.C."/>
            <person name="Baker B.J."/>
            <person name="Piceno Y.M."/>
            <person name="Andersen G.L."/>
            <person name="Banfield J.F."/>
        </authorList>
    </citation>
    <scope>NUCLEOTIDE SEQUENCE [LARGE SCALE GENOMIC DNA]</scope>
    <source>
        <strain evidence="5">56_747</strain>
    </source>
</reference>
<protein>
    <submittedName>
        <fullName evidence="4">Thioredoxin reductase</fullName>
    </submittedName>
</protein>
<keyword evidence="1" id="KW-0285">Flavoprotein</keyword>